<feature type="compositionally biased region" description="Polar residues" evidence="4">
    <location>
        <begin position="1913"/>
        <end position="1927"/>
    </location>
</feature>
<dbReference type="Pfam" id="PF20210">
    <property type="entry name" value="Laa1_Sip1_HTR5"/>
    <property type="match status" value="1"/>
</dbReference>
<dbReference type="PANTHER" id="PTHR21663:SF1">
    <property type="entry name" value="HEAT REPEAT-CONTAINING PROTEIN 5A"/>
    <property type="match status" value="1"/>
</dbReference>
<dbReference type="GO" id="GO:0008104">
    <property type="term" value="P:intracellular protein localization"/>
    <property type="evidence" value="ECO:0007669"/>
    <property type="project" value="TreeGrafter"/>
</dbReference>
<feature type="compositionally biased region" description="Low complexity" evidence="4">
    <location>
        <begin position="1391"/>
        <end position="1401"/>
    </location>
</feature>
<evidence type="ECO:0000256" key="1">
    <source>
        <dbReference type="ARBA" id="ARBA00008304"/>
    </source>
</evidence>
<dbReference type="PANTHER" id="PTHR21663">
    <property type="entry name" value="HYPOTHETICAL HEAT DOMAIN-CONTAINING"/>
    <property type="match status" value="1"/>
</dbReference>
<dbReference type="Gene3D" id="1.25.10.10">
    <property type="entry name" value="Leucine-rich Repeat Variant"/>
    <property type="match status" value="3"/>
</dbReference>
<dbReference type="Proteomes" id="UP000005207">
    <property type="component" value="Linkage group LG19"/>
</dbReference>
<reference evidence="5" key="3">
    <citation type="submission" date="2025-09" db="UniProtKB">
        <authorList>
            <consortium name="Ensembl"/>
        </authorList>
    </citation>
    <scope>IDENTIFICATION</scope>
</reference>
<dbReference type="InterPro" id="IPR016024">
    <property type="entry name" value="ARM-type_fold"/>
</dbReference>
<evidence type="ECO:0000313" key="6">
    <source>
        <dbReference type="Proteomes" id="UP000005207"/>
    </source>
</evidence>
<evidence type="ECO:0000256" key="2">
    <source>
        <dbReference type="ARBA" id="ARBA00022737"/>
    </source>
</evidence>
<proteinExistence type="inferred from homology"/>
<sequence>MERAHSLLLDEEACNQVGKHQKAEFILEWLNHLKRLLPATDRNQRCLVDQLWEILINSPSRPTRWVLAHCLAVLYRLGDPIPSSLMVERCNNIIRSKDDSPSALPTRLAAIACLGTLYEQLGRMLIGCFKDTLACLLKAMKSAESQGRYEIMLSMERILRGLGVSAVSCHRDIYKVVRACLTDRSMAVRCAAAKVLLELQREAAFLWTSELENVATVCFRAFEGSNYNVRVSVSKLLGILLAAAVEPQQPTAPRQGARSQGSLEEVMELLSGGFLRGGGGFLRASGDMLKGTSSVSKDVRIGVTQAYVVFVSTLGSSWLEANFPAFLSLLMELASHVRATQTPADAAVTRRCVSFILRSTLGSLLGEKAQINVVKQLCLAVATQKRAVDAALTDGNVETKVLSADVSASQHVLVCCLLEMGALVQGLGSTACSLPLMHPALLDTVISVLLHPAILARLAAAWCLRCVAMAMPSHCSLLLDRCIERLVALKSSPDAVAGYGAAIAALMAAVQHCPLGIPHTKDKMVLDLAEDLLRSASQNSQISLQRTQAGWLLISSLITLGPAVVEHHLPRLILLWRCVFPASLREQEMELQRGDYFTWQVTLEGRAGALSAMKSLLQHCRDLVTDDVISRLLTPLACAVALLTKLSWSIVYRLRVYELLALLPPQTYQGNASPLILFCQDNLNQTCSELSLLPPLCHRDDLPLAGPALHDTDHRYIEEQLHSSSVGGGSLDNDPFSLCERGYEAPAPLPSPVALATASIHLFGAVFPHIISILEQFVETVSQLKGQRQQTIQTHLCAALCSLLKVLHLNRGSLGPEEIRPPALSLLSGALESTSPLLRCLAAEGLARLVQVVGDPGFTVSISLLCFDRLKTARDAASRSSYALALGALYRYTGGISSPQHLSTCLGVLFTLSQDSTSPEVQTWSLHSLSLVVDLSGSLYRTHAEPSFTLVLRLLLSTPPTHPEVHYSLGRCLHCLITCLGPDLQGNGTAVSDLRSSCLVACGVMQDSPDCLVQAGAISCLQQLHMFSPPHVNLTSLVPALCANLCSSFLSLRRAVVACLRQLVQREVLEVSEHAVTLVKELPRRDNTQLDVTIKEVGLEGALFILLDRESDFSLRKDIQETLVHMMAASATSNKLAHWLKLCKDVLSATTGGLRKLADCSYPGKDDDSSAFRARSESGGPFTALRSATRCFAMECVCRIIAQCETTDPAHFDMSLAQERRLHESTDFLVLHLGDLVRMAFMAATDHSDELRLAGLQTLLVIIRQFSAIPEPEFPGHVILEQYQANVGAALRPAFTSDAPPDITAKACQVCSAWIVSGVVSDLRDLRRVHQLLVSSLAKVQSGREASSQLYNEAAATMETLAVLKAWAEVYIVAIQRSKQKESSHRPADPSVSSLASDSSGSESGGAGLLKLVQSELSTLSRLWLAALQDYALLTLPQEYSSQLPATGGSFYTAETVSQARRHYTSSWAPILHATSLWLHNTVSVTLRVCVSSVGGSSSPEDINTDRLHLILGISVEFLCSPHSEDQMENITSCLRALQVLLDVSWPRAKIGNDQVSVELLSVLHRLMLTRESISVQLAVLDLLQRIVAAAHEHIREKRHSAEVDDGAAEKETLPEFGEGRDTGGLVPGHSLVFGALELCLCVLVRKIPQLSPKLAGTSPTGKEMDENREDSDCRLVASALCVLSELPSICSPEGESMNQPFSHANTTIKGLAWLYQRPSSCVVDQVSLLTALTVFLLSACPDVCTTEPLHKLCLQRFTTSMDSKDPLVTSEKGIVQVISAYICLLPPQKVERSRPKTPQELLGVLEAIRAMEALIQAADESQRPQLVAVLLPLLISFLLDENALSSAPLPSRSLHDSALKDLMRFGSQHPAVFRSLITTSPHLKSRLQAAIKGNQESLNVKASSVNPAAHSTGKSSPSITLKTKFL</sequence>
<gene>
    <name evidence="5" type="primary">HEATR5A</name>
    <name evidence="5" type="synonym">heatr5a</name>
</gene>
<evidence type="ECO:0000313" key="5">
    <source>
        <dbReference type="Ensembl" id="ENSONIP00000066845.1"/>
    </source>
</evidence>
<protein>
    <recommendedName>
        <fullName evidence="3">HEAT repeat-containing protein 5A</fullName>
    </recommendedName>
</protein>
<dbReference type="Ensembl" id="ENSONIT00000051344.1">
    <property type="protein sequence ID" value="ENSONIP00000066845.1"/>
    <property type="gene ID" value="ENSONIG00000001918.2"/>
</dbReference>
<organism evidence="5 6">
    <name type="scientific">Oreochromis niloticus</name>
    <name type="common">Nile tilapia</name>
    <name type="synonym">Tilapia nilotica</name>
    <dbReference type="NCBI Taxonomy" id="8128"/>
    <lineage>
        <taxon>Eukaryota</taxon>
        <taxon>Metazoa</taxon>
        <taxon>Chordata</taxon>
        <taxon>Craniata</taxon>
        <taxon>Vertebrata</taxon>
        <taxon>Euteleostomi</taxon>
        <taxon>Actinopterygii</taxon>
        <taxon>Neopterygii</taxon>
        <taxon>Teleostei</taxon>
        <taxon>Neoteleostei</taxon>
        <taxon>Acanthomorphata</taxon>
        <taxon>Ovalentaria</taxon>
        <taxon>Cichlomorphae</taxon>
        <taxon>Cichliformes</taxon>
        <taxon>Cichlidae</taxon>
        <taxon>African cichlids</taxon>
        <taxon>Pseudocrenilabrinae</taxon>
        <taxon>Oreochromini</taxon>
        <taxon>Oreochromis</taxon>
    </lineage>
</organism>
<reference evidence="6" key="1">
    <citation type="submission" date="2012-01" db="EMBL/GenBank/DDBJ databases">
        <title>The Genome Sequence of Oreochromis niloticus (Nile Tilapia).</title>
        <authorList>
            <consortium name="Broad Institute Genome Assembly Team"/>
            <consortium name="Broad Institute Sequencing Platform"/>
            <person name="Di Palma F."/>
            <person name="Johnson J."/>
            <person name="Lander E.S."/>
            <person name="Lindblad-Toh K."/>
        </authorList>
    </citation>
    <scope>NUCLEOTIDE SEQUENCE [LARGE SCALE GENOMIC DNA]</scope>
</reference>
<comment type="similarity">
    <text evidence="1">Belongs to the HEATR5 family.</text>
</comment>
<dbReference type="GO" id="GO:0042147">
    <property type="term" value="P:retrograde transport, endosome to Golgi"/>
    <property type="evidence" value="ECO:0007669"/>
    <property type="project" value="TreeGrafter"/>
</dbReference>
<dbReference type="Pfam" id="PF25468">
    <property type="entry name" value="HEAT_HEATR5A"/>
    <property type="match status" value="1"/>
</dbReference>
<evidence type="ECO:0000256" key="4">
    <source>
        <dbReference type="SAM" id="MobiDB-lite"/>
    </source>
</evidence>
<feature type="region of interest" description="Disordered" evidence="4">
    <location>
        <begin position="1382"/>
        <end position="1401"/>
    </location>
</feature>
<dbReference type="InterPro" id="IPR046837">
    <property type="entry name" value="Laa1/Sip1/HEATR5-like_HEAT"/>
</dbReference>
<dbReference type="InterPro" id="IPR011989">
    <property type="entry name" value="ARM-like"/>
</dbReference>
<dbReference type="GO" id="GO:0016020">
    <property type="term" value="C:membrane"/>
    <property type="evidence" value="ECO:0007669"/>
    <property type="project" value="TreeGrafter"/>
</dbReference>
<dbReference type="InterPro" id="IPR040108">
    <property type="entry name" value="Laa1/Sip1/HEATR5"/>
</dbReference>
<dbReference type="GO" id="GO:0030139">
    <property type="term" value="C:endocytic vesicle"/>
    <property type="evidence" value="ECO:0007669"/>
    <property type="project" value="TreeGrafter"/>
</dbReference>
<dbReference type="GeneTree" id="ENSGT00390000006205"/>
<dbReference type="GO" id="GO:0005829">
    <property type="term" value="C:cytosol"/>
    <property type="evidence" value="ECO:0007669"/>
    <property type="project" value="GOC"/>
</dbReference>
<accession>A0A669E1B9</accession>
<reference evidence="5" key="2">
    <citation type="submission" date="2025-08" db="UniProtKB">
        <authorList>
            <consortium name="Ensembl"/>
        </authorList>
    </citation>
    <scope>IDENTIFICATION</scope>
</reference>
<keyword evidence="2" id="KW-0677">Repeat</keyword>
<dbReference type="GO" id="GO:0005794">
    <property type="term" value="C:Golgi apparatus"/>
    <property type="evidence" value="ECO:0007669"/>
    <property type="project" value="TreeGrafter"/>
</dbReference>
<dbReference type="FunFam" id="1.25.10.10:FF:000262">
    <property type="entry name" value="HEAT repeat-containing protein 5B"/>
    <property type="match status" value="1"/>
</dbReference>
<evidence type="ECO:0000256" key="3">
    <source>
        <dbReference type="ARBA" id="ARBA00070811"/>
    </source>
</evidence>
<dbReference type="GO" id="GO:0006897">
    <property type="term" value="P:endocytosis"/>
    <property type="evidence" value="ECO:0007669"/>
    <property type="project" value="TreeGrafter"/>
</dbReference>
<feature type="region of interest" description="Disordered" evidence="4">
    <location>
        <begin position="1905"/>
        <end position="1927"/>
    </location>
</feature>
<dbReference type="FunFam" id="1.25.10.10:FF:000098">
    <property type="entry name" value="HEAT repeat-containing protein 5A isoform X2"/>
    <property type="match status" value="1"/>
</dbReference>
<dbReference type="SUPFAM" id="SSF48371">
    <property type="entry name" value="ARM repeat"/>
    <property type="match status" value="2"/>
</dbReference>
<keyword evidence="6" id="KW-1185">Reference proteome</keyword>
<name>A0A669E1B9_ORENI</name>